<evidence type="ECO:0000256" key="1">
    <source>
        <dbReference type="SAM" id="SignalP"/>
    </source>
</evidence>
<feature type="chain" id="PRO_5022088880" description="Protochlamydia outer membrane protein domain-containing protein" evidence="1">
    <location>
        <begin position="22"/>
        <end position="316"/>
    </location>
</feature>
<reference evidence="2 3" key="1">
    <citation type="submission" date="2019-02" db="EMBL/GenBank/DDBJ databases">
        <title>Deep-cultivation of Planctomycetes and their phenomic and genomic characterization uncovers novel biology.</title>
        <authorList>
            <person name="Wiegand S."/>
            <person name="Jogler M."/>
            <person name="Boedeker C."/>
            <person name="Pinto D."/>
            <person name="Vollmers J."/>
            <person name="Rivas-Marin E."/>
            <person name="Kohn T."/>
            <person name="Peeters S.H."/>
            <person name="Heuer A."/>
            <person name="Rast P."/>
            <person name="Oberbeckmann S."/>
            <person name="Bunk B."/>
            <person name="Jeske O."/>
            <person name="Meyerdierks A."/>
            <person name="Storesund J.E."/>
            <person name="Kallscheuer N."/>
            <person name="Luecker S."/>
            <person name="Lage O.M."/>
            <person name="Pohl T."/>
            <person name="Merkel B.J."/>
            <person name="Hornburger P."/>
            <person name="Mueller R.-W."/>
            <person name="Bruemmer F."/>
            <person name="Labrenz M."/>
            <person name="Spormann A.M."/>
            <person name="Op den Camp H."/>
            <person name="Overmann J."/>
            <person name="Amann R."/>
            <person name="Jetten M.S.M."/>
            <person name="Mascher T."/>
            <person name="Medema M.H."/>
            <person name="Devos D.P."/>
            <person name="Kaster A.-K."/>
            <person name="Ovreas L."/>
            <person name="Rohde M."/>
            <person name="Galperin M.Y."/>
            <person name="Jogler C."/>
        </authorList>
    </citation>
    <scope>NUCLEOTIDE SEQUENCE [LARGE SCALE GENOMIC DNA]</scope>
    <source>
        <strain evidence="2 3">Mal52</strain>
    </source>
</reference>
<dbReference type="Pfam" id="PF05150">
    <property type="entry name" value="Legionella_OMP"/>
    <property type="match status" value="1"/>
</dbReference>
<organism evidence="2 3">
    <name type="scientific">Symmachiella dynata</name>
    <dbReference type="NCBI Taxonomy" id="2527995"/>
    <lineage>
        <taxon>Bacteria</taxon>
        <taxon>Pseudomonadati</taxon>
        <taxon>Planctomycetota</taxon>
        <taxon>Planctomycetia</taxon>
        <taxon>Planctomycetales</taxon>
        <taxon>Planctomycetaceae</taxon>
        <taxon>Symmachiella</taxon>
    </lineage>
</organism>
<evidence type="ECO:0000313" key="3">
    <source>
        <dbReference type="Proteomes" id="UP000319383"/>
    </source>
</evidence>
<dbReference type="InterPro" id="IPR007825">
    <property type="entry name" value="Major_OMP_Legionella"/>
</dbReference>
<evidence type="ECO:0008006" key="4">
    <source>
        <dbReference type="Google" id="ProtNLM"/>
    </source>
</evidence>
<proteinExistence type="predicted"/>
<sequence length="316" mass="35390" precursor="true">MRYCCLILILGCLMPTTVARAEKHLFAEMLYWHATEPVDWVLNTNRDPSNQYVDYQTLTYDWTPGLRVGGGLEGEWDTKVYYTHFNVDTSDSASGYLTGAFLGAKQAQPPAPQLYFETGQIESSIRYNMFDWDIGKRFMPVDSLTIRPVTGLRGGWIDQSFQSALQAEYGGPGSTVQEHIVENIKNNFWGIGPKVGVETMLTVWEEEDLQILGIANFYAAYLLGHWNISDVTSITTIENGVAAQSTKIIDVPNRDFGAVAFQAIVGITLNYRCCSATVGYELNDWLNQCQIFDDATGPHNNDLLLQGLTVQASYRF</sequence>
<protein>
    <recommendedName>
        <fullName evidence="4">Protochlamydia outer membrane protein domain-containing protein</fullName>
    </recommendedName>
</protein>
<name>A0A517ZLS2_9PLAN</name>
<dbReference type="KEGG" id="sdyn:Mal52_19050"/>
<dbReference type="EMBL" id="CP036276">
    <property type="protein sequence ID" value="QDU43431.1"/>
    <property type="molecule type" value="Genomic_DNA"/>
</dbReference>
<dbReference type="AlphaFoldDB" id="A0A517ZLS2"/>
<keyword evidence="1" id="KW-0732">Signal</keyword>
<gene>
    <name evidence="2" type="ORF">Mal52_19050</name>
</gene>
<accession>A0A517ZLS2</accession>
<feature type="signal peptide" evidence="1">
    <location>
        <begin position="1"/>
        <end position="21"/>
    </location>
</feature>
<keyword evidence="3" id="KW-1185">Reference proteome</keyword>
<dbReference type="Proteomes" id="UP000319383">
    <property type="component" value="Chromosome"/>
</dbReference>
<evidence type="ECO:0000313" key="2">
    <source>
        <dbReference type="EMBL" id="QDU43431.1"/>
    </source>
</evidence>